<evidence type="ECO:0000313" key="3">
    <source>
        <dbReference type="Proteomes" id="UP000231019"/>
    </source>
</evidence>
<accession>A0A2M7G7H8</accession>
<feature type="region of interest" description="Disordered" evidence="1">
    <location>
        <begin position="1"/>
        <end position="28"/>
    </location>
</feature>
<gene>
    <name evidence="2" type="ORF">COW36_06775</name>
</gene>
<reference evidence="2 3" key="1">
    <citation type="submission" date="2017-09" db="EMBL/GenBank/DDBJ databases">
        <title>Depth-based differentiation of microbial function through sediment-hosted aquifers and enrichment of novel symbionts in the deep terrestrial subsurface.</title>
        <authorList>
            <person name="Probst A.J."/>
            <person name="Ladd B."/>
            <person name="Jarett J.K."/>
            <person name="Geller-Mcgrath D.E."/>
            <person name="Sieber C.M."/>
            <person name="Emerson J.B."/>
            <person name="Anantharaman K."/>
            <person name="Thomas B.C."/>
            <person name="Malmstrom R."/>
            <person name="Stieglmeier M."/>
            <person name="Klingl A."/>
            <person name="Woyke T."/>
            <person name="Ryan C.M."/>
            <person name="Banfield J.F."/>
        </authorList>
    </citation>
    <scope>NUCLEOTIDE SEQUENCE [LARGE SCALE GENOMIC DNA]</scope>
    <source>
        <strain evidence="2">CG17_big_fil_post_rev_8_21_14_2_50_48_46</strain>
    </source>
</reference>
<evidence type="ECO:0000313" key="2">
    <source>
        <dbReference type="EMBL" id="PIW17971.1"/>
    </source>
</evidence>
<feature type="compositionally biased region" description="Basic and acidic residues" evidence="1">
    <location>
        <begin position="15"/>
        <end position="28"/>
    </location>
</feature>
<dbReference type="AlphaFoldDB" id="A0A2M7G7H8"/>
<comment type="caution">
    <text evidence="2">The sequence shown here is derived from an EMBL/GenBank/DDBJ whole genome shotgun (WGS) entry which is preliminary data.</text>
</comment>
<name>A0A2M7G7H8_9BACT</name>
<feature type="compositionally biased region" description="Basic residues" evidence="1">
    <location>
        <begin position="1"/>
        <end position="14"/>
    </location>
</feature>
<protein>
    <submittedName>
        <fullName evidence="2">Uncharacterized protein</fullName>
    </submittedName>
</protein>
<evidence type="ECO:0000256" key="1">
    <source>
        <dbReference type="SAM" id="MobiDB-lite"/>
    </source>
</evidence>
<dbReference type="Proteomes" id="UP000231019">
    <property type="component" value="Unassembled WGS sequence"/>
</dbReference>
<sequence length="189" mass="21309">MAKRGPKRNKHQKARNIEQESKLRAEGKPLREIAETVGVSHEQVRLDLKYIDQRLIEAAAKDLKKAKAENLAKLRFAQAEVLEAWKLSLEDAKKVTVKHSRIKADDEDELCEDPGIQVETTRVTEGQSGNPGHLRNYIRALEAEAKLLGLYEMGTGKGDEAAQRLIELHEQLELARKQYDSQETSGTQS</sequence>
<dbReference type="EMBL" id="PFFQ01000017">
    <property type="protein sequence ID" value="PIW17971.1"/>
    <property type="molecule type" value="Genomic_DNA"/>
</dbReference>
<proteinExistence type="predicted"/>
<organism evidence="2 3">
    <name type="scientific">bacterium (Candidatus Blackallbacteria) CG17_big_fil_post_rev_8_21_14_2_50_48_46</name>
    <dbReference type="NCBI Taxonomy" id="2014261"/>
    <lineage>
        <taxon>Bacteria</taxon>
        <taxon>Candidatus Blackallbacteria</taxon>
    </lineage>
</organism>